<evidence type="ECO:0000259" key="1">
    <source>
        <dbReference type="PROSITE" id="PS50041"/>
    </source>
</evidence>
<accession>A0A6G1PWB1</accession>
<dbReference type="Proteomes" id="UP000503349">
    <property type="component" value="Chromosome 10"/>
</dbReference>
<dbReference type="InterPro" id="IPR016186">
    <property type="entry name" value="C-type_lectin-like/link_sf"/>
</dbReference>
<sequence length="334" mass="36844">MEEIYMNVEPEKHLELRTSTDETVQFVSAFVPEMFPFELGLFGWTVSFVETEYSENSETEFSHSKILVLPTSCGKETPHNQKATIVHKNNHKDLKTMKKKNPAKVQCKQRLMLRVLEGLCSVTDRCKVDRRAPPVNNSSPFSTRQLMAKRKATSNKPHLLLENHCRGRQDCKDREADLVVIDSAEEQKFISDFVTVGAWIGLTDSEKEGTWKWVDGSSLTLSLVPAKSYSLTKEQICPVKISDAAAAPPAAMMTAGAKQRKAASGSAELVKLATLNPVTFTPAALAAWGRNTRASLLLSGLPACSAGFCLRTPYAPGRMSFLKIGAVLGYDRCS</sequence>
<dbReference type="SUPFAM" id="SSF56436">
    <property type="entry name" value="C-type lectin-like"/>
    <property type="match status" value="1"/>
</dbReference>
<dbReference type="PROSITE" id="PS50041">
    <property type="entry name" value="C_TYPE_LECTIN_2"/>
    <property type="match status" value="1"/>
</dbReference>
<dbReference type="EMBL" id="CM015721">
    <property type="protein sequence ID" value="KAF3694519.1"/>
    <property type="molecule type" value="Genomic_DNA"/>
</dbReference>
<dbReference type="InterPro" id="IPR050111">
    <property type="entry name" value="C-type_lectin/snaclec_domain"/>
</dbReference>
<protein>
    <submittedName>
        <fullName evidence="2">CD209 antigen Dendritic cell-specific ICAM-3-grabbing non-integrin 1</fullName>
    </submittedName>
</protein>
<dbReference type="InterPro" id="IPR016187">
    <property type="entry name" value="CTDL_fold"/>
</dbReference>
<feature type="domain" description="C-type lectin" evidence="1">
    <location>
        <begin position="168"/>
        <end position="237"/>
    </location>
</feature>
<reference evidence="2 3" key="1">
    <citation type="submission" date="2019-02" db="EMBL/GenBank/DDBJ databases">
        <title>Opniocepnalus argus genome.</title>
        <authorList>
            <person name="Zhou C."/>
            <person name="Xiao S."/>
        </authorList>
    </citation>
    <scope>NUCLEOTIDE SEQUENCE [LARGE SCALE GENOMIC DNA]</scope>
    <source>
        <strain evidence="2">OARG1902GOOAL</strain>
        <tissue evidence="2">Muscle</tissue>
    </source>
</reference>
<evidence type="ECO:0000313" key="3">
    <source>
        <dbReference type="Proteomes" id="UP000503349"/>
    </source>
</evidence>
<organism evidence="2 3">
    <name type="scientific">Channa argus</name>
    <name type="common">Northern snakehead</name>
    <name type="synonym">Ophicephalus argus</name>
    <dbReference type="NCBI Taxonomy" id="215402"/>
    <lineage>
        <taxon>Eukaryota</taxon>
        <taxon>Metazoa</taxon>
        <taxon>Chordata</taxon>
        <taxon>Craniata</taxon>
        <taxon>Vertebrata</taxon>
        <taxon>Euteleostomi</taxon>
        <taxon>Actinopterygii</taxon>
        <taxon>Neopterygii</taxon>
        <taxon>Teleostei</taxon>
        <taxon>Neoteleostei</taxon>
        <taxon>Acanthomorphata</taxon>
        <taxon>Anabantaria</taxon>
        <taxon>Anabantiformes</taxon>
        <taxon>Channoidei</taxon>
        <taxon>Channidae</taxon>
        <taxon>Channa</taxon>
    </lineage>
</organism>
<dbReference type="Pfam" id="PF00059">
    <property type="entry name" value="Lectin_C"/>
    <property type="match status" value="1"/>
</dbReference>
<reference evidence="3" key="2">
    <citation type="submission" date="2019-02" db="EMBL/GenBank/DDBJ databases">
        <title>Opniocepnalus argus Var Kimnra genome.</title>
        <authorList>
            <person name="Zhou C."/>
            <person name="Xiao S."/>
        </authorList>
    </citation>
    <scope>NUCLEOTIDE SEQUENCE [LARGE SCALE GENOMIC DNA]</scope>
</reference>
<dbReference type="GO" id="GO:0007229">
    <property type="term" value="P:integrin-mediated signaling pathway"/>
    <property type="evidence" value="ECO:0007669"/>
    <property type="project" value="UniProtKB-KW"/>
</dbReference>
<keyword evidence="3" id="KW-1185">Reference proteome</keyword>
<evidence type="ECO:0000313" key="2">
    <source>
        <dbReference type="EMBL" id="KAF3694519.1"/>
    </source>
</evidence>
<dbReference type="AlphaFoldDB" id="A0A6G1PWB1"/>
<dbReference type="Gene3D" id="3.10.100.10">
    <property type="entry name" value="Mannose-Binding Protein A, subunit A"/>
    <property type="match status" value="1"/>
</dbReference>
<dbReference type="PANTHER" id="PTHR22803">
    <property type="entry name" value="MANNOSE, PHOSPHOLIPASE, LECTIN RECEPTOR RELATED"/>
    <property type="match status" value="1"/>
</dbReference>
<keyword evidence="2" id="KW-0401">Integrin</keyword>
<dbReference type="InterPro" id="IPR001304">
    <property type="entry name" value="C-type_lectin-like"/>
</dbReference>
<gene>
    <name evidence="2" type="ORF">EXN66_Car010195</name>
</gene>
<name>A0A6G1PWB1_CHAAH</name>
<proteinExistence type="predicted"/>